<sequence>MATFSSLPEESVDEFMFAAKLFMQGKNVDYTSPSNNGRVVVMLATNLWGGAASWYHSRVAIDQHPLEGHQYRIRAALRKCKQIGTIDVYVAQFRRLIAHVRELSQLDQLDHFCAETSKGVCYLRCKTRSKVISHAQAFERAHFSLSLPMGISSVTLRDVFKEMCRQHRLCFYCKGSGHRIRDCPKKPQGNVQAQQM</sequence>
<dbReference type="GO" id="GO:0008270">
    <property type="term" value="F:zinc ion binding"/>
    <property type="evidence" value="ECO:0007669"/>
    <property type="project" value="UniProtKB-KW"/>
</dbReference>
<dbReference type="AlphaFoldDB" id="A0A225VYX6"/>
<comment type="caution">
    <text evidence="3">The sequence shown here is derived from an EMBL/GenBank/DDBJ whole genome shotgun (WGS) entry which is preliminary data.</text>
</comment>
<organism evidence="3 4">
    <name type="scientific">Phytophthora megakarya</name>
    <dbReference type="NCBI Taxonomy" id="4795"/>
    <lineage>
        <taxon>Eukaryota</taxon>
        <taxon>Sar</taxon>
        <taxon>Stramenopiles</taxon>
        <taxon>Oomycota</taxon>
        <taxon>Peronosporomycetes</taxon>
        <taxon>Peronosporales</taxon>
        <taxon>Peronosporaceae</taxon>
        <taxon>Phytophthora</taxon>
    </lineage>
</organism>
<dbReference type="InterPro" id="IPR001878">
    <property type="entry name" value="Znf_CCHC"/>
</dbReference>
<proteinExistence type="predicted"/>
<evidence type="ECO:0000256" key="1">
    <source>
        <dbReference type="PROSITE-ProRule" id="PRU00047"/>
    </source>
</evidence>
<evidence type="ECO:0000313" key="4">
    <source>
        <dbReference type="Proteomes" id="UP000198211"/>
    </source>
</evidence>
<dbReference type="PROSITE" id="PS50158">
    <property type="entry name" value="ZF_CCHC"/>
    <property type="match status" value="1"/>
</dbReference>
<dbReference type="SUPFAM" id="SSF57756">
    <property type="entry name" value="Retrovirus zinc finger-like domains"/>
    <property type="match status" value="1"/>
</dbReference>
<evidence type="ECO:0000259" key="2">
    <source>
        <dbReference type="PROSITE" id="PS50158"/>
    </source>
</evidence>
<dbReference type="OrthoDB" id="165129at2759"/>
<keyword evidence="4" id="KW-1185">Reference proteome</keyword>
<dbReference type="Proteomes" id="UP000198211">
    <property type="component" value="Unassembled WGS sequence"/>
</dbReference>
<dbReference type="EMBL" id="NBNE01002665">
    <property type="protein sequence ID" value="OWZ09790.1"/>
    <property type="molecule type" value="Genomic_DNA"/>
</dbReference>
<dbReference type="GO" id="GO:0003676">
    <property type="term" value="F:nucleic acid binding"/>
    <property type="evidence" value="ECO:0007669"/>
    <property type="project" value="InterPro"/>
</dbReference>
<keyword evidence="1" id="KW-0863">Zinc-finger</keyword>
<gene>
    <name evidence="3" type="ORF">PHMEG_00017452</name>
</gene>
<reference evidence="4" key="1">
    <citation type="submission" date="2017-03" db="EMBL/GenBank/DDBJ databases">
        <title>Phytopthora megakarya and P. palmivora, two closely related causual agents of cacao black pod achieved similar genome size and gene model numbers by different mechanisms.</title>
        <authorList>
            <person name="Ali S."/>
            <person name="Shao J."/>
            <person name="Larry D.J."/>
            <person name="Kronmiller B."/>
            <person name="Shen D."/>
            <person name="Strem M.D."/>
            <person name="Melnick R.L."/>
            <person name="Guiltinan M.J."/>
            <person name="Tyler B.M."/>
            <person name="Meinhardt L.W."/>
            <person name="Bailey B.A."/>
        </authorList>
    </citation>
    <scope>NUCLEOTIDE SEQUENCE [LARGE SCALE GENOMIC DNA]</scope>
    <source>
        <strain evidence="4">zdho120</strain>
    </source>
</reference>
<name>A0A225VYX6_9STRA</name>
<protein>
    <recommendedName>
        <fullName evidence="2">CCHC-type domain-containing protein</fullName>
    </recommendedName>
</protein>
<dbReference type="Gene3D" id="4.10.60.10">
    <property type="entry name" value="Zinc finger, CCHC-type"/>
    <property type="match status" value="1"/>
</dbReference>
<keyword evidence="1" id="KW-0479">Metal-binding</keyword>
<evidence type="ECO:0000313" key="3">
    <source>
        <dbReference type="EMBL" id="OWZ09790.1"/>
    </source>
</evidence>
<dbReference type="SMART" id="SM00343">
    <property type="entry name" value="ZnF_C2HC"/>
    <property type="match status" value="1"/>
</dbReference>
<feature type="domain" description="CCHC-type" evidence="2">
    <location>
        <begin position="170"/>
        <end position="185"/>
    </location>
</feature>
<dbReference type="Pfam" id="PF00098">
    <property type="entry name" value="zf-CCHC"/>
    <property type="match status" value="1"/>
</dbReference>
<keyword evidence="1" id="KW-0862">Zinc</keyword>
<accession>A0A225VYX6</accession>
<dbReference type="InterPro" id="IPR036875">
    <property type="entry name" value="Znf_CCHC_sf"/>
</dbReference>